<proteinExistence type="predicted"/>
<sequence>MAETICRSLRLGVQVTGRGPSRQELIRRRRRDGLVGRQGEQAAFKDALRQSPEEATQFLFHIHGPAGVGKSTLVRQLESVAREAQALTAYVDESAADVVEAMEAISSQLAQQGVELKSFDKLLTTYRQRRHEADAGAATAGSSGEATGSAQGREAQGPSPSSAIVSQLGLVGLGMIPGVGAFTGALDPNQVAAGADRVKAILSARFRSHEDVQLVLSPLQTLTPVFLQGIAEAAARRPWVVLFFDTYERTGPLWDEWLRDILVSDRYGHLPANVLVVLAGQAQLNARCWGDWLDLVTDLPLEVFTDAEARQLLAVKGITDERITEVILELSGRLPVLVSMLAEGRPGSIAEVGDPSGTAVERFLKWETNPARRAAALACALPQELDEDIYRTVVDDEEAREHFSWLRSLPFLIDRAGRCHYHDVVRTAMLRLQRQQSPLPWQEQHNRLADAFRERCTQLQDGAASPDSWWEDERWRNHRLQETYHRLCADHRTALPHALRELLYAHDHDITTFRRWAQTLARAGQDANAAALRDWGRQLLAVLEGPDPGVAALALLLSRGGLDSSGRSHAYILRGWEYRTAGNYTQALADYTSALDHEQTARAFRGRGETYRLTSRNEEALVDFDRAIELEPTIAWAIESRGQTYHAMGRYEEALADYNRAIALDPDSAWTFASRAETHRLATRHEEALTDFNRAIELEPDHAWALASRGQTYQSMGRYEEALTDLDRAIALNPDSAWTIASRGQTYRSMDRYEEALTDYTRAVELNPDSAWTFASRAETHRLATRHEEALTDFNRAIELNPEYAWALASRGQTYQSMGRYEEALTDLDRAIALNPEYAWALASRGEIHHLANRHEEALADYTRAVELNPDSAWTIANRGYAYRVAGRYGEALADLDRAMELDPENSFAMTNRGVVHRVSGRYEEAKADLSRAIELDPENAWVHYETAVVLYAVQDPGSQTHLMRVVELCTPDHSDLSSAAVADVGNLFLAHCMMSDWAKAEQYLAAFVSISPAPGEIAELLTVMNTLEHVVASAEGHLPPFRERLEGALSEC</sequence>
<feature type="repeat" description="TPR" evidence="3">
    <location>
        <begin position="635"/>
        <end position="668"/>
    </location>
</feature>
<feature type="compositionally biased region" description="Low complexity" evidence="4">
    <location>
        <begin position="135"/>
        <end position="150"/>
    </location>
</feature>
<dbReference type="InterPro" id="IPR050498">
    <property type="entry name" value="Ycf3"/>
</dbReference>
<name>A0A4Q1QVH8_9ACTN</name>
<evidence type="ECO:0000313" key="7">
    <source>
        <dbReference type="Proteomes" id="UP000289482"/>
    </source>
</evidence>
<dbReference type="InterPro" id="IPR019734">
    <property type="entry name" value="TPR_rpt"/>
</dbReference>
<dbReference type="PANTHER" id="PTHR44858">
    <property type="entry name" value="TETRATRICOPEPTIDE REPEAT PROTEIN 6"/>
    <property type="match status" value="1"/>
</dbReference>
<feature type="repeat" description="TPR" evidence="3">
    <location>
        <begin position="907"/>
        <end position="940"/>
    </location>
</feature>
<keyword evidence="7" id="KW-1185">Reference proteome</keyword>
<keyword evidence="2 3" id="KW-0802">TPR repeat</keyword>
<dbReference type="Gene3D" id="3.40.50.300">
    <property type="entry name" value="P-loop containing nucleotide triphosphate hydrolases"/>
    <property type="match status" value="1"/>
</dbReference>
<feature type="repeat" description="TPR" evidence="3">
    <location>
        <begin position="601"/>
        <end position="634"/>
    </location>
</feature>
<evidence type="ECO:0000256" key="4">
    <source>
        <dbReference type="SAM" id="MobiDB-lite"/>
    </source>
</evidence>
<dbReference type="RefSeq" id="WP_129250333.1">
    <property type="nucleotide sequence ID" value="NZ_JABZEL010000001.1"/>
</dbReference>
<feature type="domain" description="Orc1-like AAA ATPase" evidence="5">
    <location>
        <begin position="34"/>
        <end position="135"/>
    </location>
</feature>
<dbReference type="GO" id="GO:0046813">
    <property type="term" value="P:receptor-mediated virion attachment to host cell"/>
    <property type="evidence" value="ECO:0007669"/>
    <property type="project" value="TreeGrafter"/>
</dbReference>
<evidence type="ECO:0000256" key="1">
    <source>
        <dbReference type="ARBA" id="ARBA00022737"/>
    </source>
</evidence>
<dbReference type="SUPFAM" id="SSF48452">
    <property type="entry name" value="TPR-like"/>
    <property type="match status" value="3"/>
</dbReference>
<feature type="repeat" description="TPR" evidence="3">
    <location>
        <begin position="839"/>
        <end position="872"/>
    </location>
</feature>
<feature type="repeat" description="TPR" evidence="3">
    <location>
        <begin position="771"/>
        <end position="804"/>
    </location>
</feature>
<feature type="region of interest" description="Disordered" evidence="4">
    <location>
        <begin position="133"/>
        <end position="161"/>
    </location>
</feature>
<dbReference type="PROSITE" id="PS50293">
    <property type="entry name" value="TPR_REGION"/>
    <property type="match status" value="6"/>
</dbReference>
<dbReference type="PANTHER" id="PTHR44858:SF1">
    <property type="entry name" value="UDP-N-ACETYLGLUCOSAMINE--PEPTIDE N-ACETYLGLUCOSAMINYLTRANSFERASE SPINDLY-RELATED"/>
    <property type="match status" value="1"/>
</dbReference>
<comment type="caution">
    <text evidence="6">The sequence shown here is derived from an EMBL/GenBank/DDBJ whole genome shotgun (WGS) entry which is preliminary data.</text>
</comment>
<evidence type="ECO:0000313" key="6">
    <source>
        <dbReference type="EMBL" id="RXS61045.1"/>
    </source>
</evidence>
<dbReference type="InterPro" id="IPR011990">
    <property type="entry name" value="TPR-like_helical_dom_sf"/>
</dbReference>
<dbReference type="Proteomes" id="UP000289482">
    <property type="component" value="Unassembled WGS sequence"/>
</dbReference>
<feature type="repeat" description="TPR" evidence="3">
    <location>
        <begin position="873"/>
        <end position="906"/>
    </location>
</feature>
<dbReference type="GeneID" id="95781558"/>
<feature type="repeat" description="TPR" evidence="3">
    <location>
        <begin position="669"/>
        <end position="702"/>
    </location>
</feature>
<reference evidence="6 7" key="1">
    <citation type="submission" date="2019-01" db="EMBL/GenBank/DDBJ databases">
        <title>Draft genome sequences of the type strain Streptomyces sioyaensis DSM 40032 and its novel strain, TM32, a thermotolerant antibiotics-producing actinobacterium.</title>
        <authorList>
            <person name="Nakaew N."/>
            <person name="Lumyong S."/>
            <person name="Sloan W.T."/>
            <person name="Sungthong R."/>
        </authorList>
    </citation>
    <scope>NUCLEOTIDE SEQUENCE [LARGE SCALE GENOMIC DNA]</scope>
    <source>
        <strain evidence="6 7">DSM 40032</strain>
    </source>
</reference>
<feature type="repeat" description="TPR" evidence="3">
    <location>
        <begin position="805"/>
        <end position="838"/>
    </location>
</feature>
<gene>
    <name evidence="6" type="ORF">EST54_27010</name>
</gene>
<feature type="repeat" description="TPR" evidence="3">
    <location>
        <begin position="703"/>
        <end position="736"/>
    </location>
</feature>
<dbReference type="InterPro" id="IPR027417">
    <property type="entry name" value="P-loop_NTPase"/>
</dbReference>
<evidence type="ECO:0000259" key="5">
    <source>
        <dbReference type="Pfam" id="PF13191"/>
    </source>
</evidence>
<dbReference type="Pfam" id="PF13191">
    <property type="entry name" value="AAA_16"/>
    <property type="match status" value="1"/>
</dbReference>
<dbReference type="SMART" id="SM00028">
    <property type="entry name" value="TPR"/>
    <property type="match status" value="11"/>
</dbReference>
<keyword evidence="1" id="KW-0677">Repeat</keyword>
<dbReference type="EMBL" id="SDIF01000107">
    <property type="protein sequence ID" value="RXS61045.1"/>
    <property type="molecule type" value="Genomic_DNA"/>
</dbReference>
<organism evidence="6 7">
    <name type="scientific">Streptomyces sioyaensis</name>
    <dbReference type="NCBI Taxonomy" id="67364"/>
    <lineage>
        <taxon>Bacteria</taxon>
        <taxon>Bacillati</taxon>
        <taxon>Actinomycetota</taxon>
        <taxon>Actinomycetes</taxon>
        <taxon>Kitasatosporales</taxon>
        <taxon>Streptomycetaceae</taxon>
        <taxon>Streptomyces</taxon>
    </lineage>
</organism>
<dbReference type="SUPFAM" id="SSF52540">
    <property type="entry name" value="P-loop containing nucleoside triphosphate hydrolases"/>
    <property type="match status" value="1"/>
</dbReference>
<dbReference type="AlphaFoldDB" id="A0A4Q1QVH8"/>
<dbReference type="PROSITE" id="PS50005">
    <property type="entry name" value="TPR"/>
    <property type="match status" value="10"/>
</dbReference>
<evidence type="ECO:0000256" key="3">
    <source>
        <dbReference type="PROSITE-ProRule" id="PRU00339"/>
    </source>
</evidence>
<dbReference type="Pfam" id="PF07719">
    <property type="entry name" value="TPR_2"/>
    <property type="match status" value="1"/>
</dbReference>
<protein>
    <submittedName>
        <fullName evidence="6">Tetratricopeptide repeat protein</fullName>
    </submittedName>
</protein>
<dbReference type="InterPro" id="IPR013105">
    <property type="entry name" value="TPR_2"/>
</dbReference>
<feature type="repeat" description="TPR" evidence="3">
    <location>
        <begin position="737"/>
        <end position="770"/>
    </location>
</feature>
<dbReference type="GO" id="GO:0009279">
    <property type="term" value="C:cell outer membrane"/>
    <property type="evidence" value="ECO:0007669"/>
    <property type="project" value="TreeGrafter"/>
</dbReference>
<dbReference type="Gene3D" id="1.25.40.10">
    <property type="entry name" value="Tetratricopeptide repeat domain"/>
    <property type="match status" value="4"/>
</dbReference>
<evidence type="ECO:0000256" key="2">
    <source>
        <dbReference type="ARBA" id="ARBA00022803"/>
    </source>
</evidence>
<dbReference type="Pfam" id="PF13414">
    <property type="entry name" value="TPR_11"/>
    <property type="match status" value="2"/>
</dbReference>
<dbReference type="Pfam" id="PF13424">
    <property type="entry name" value="TPR_12"/>
    <property type="match status" value="1"/>
</dbReference>
<dbReference type="InterPro" id="IPR041664">
    <property type="entry name" value="AAA_16"/>
</dbReference>
<dbReference type="Pfam" id="PF13432">
    <property type="entry name" value="TPR_16"/>
    <property type="match status" value="2"/>
</dbReference>
<accession>A0A4Q1QVH8</accession>